<evidence type="ECO:0000256" key="1">
    <source>
        <dbReference type="ARBA" id="ARBA00022857"/>
    </source>
</evidence>
<dbReference type="PANTHER" id="PTHR48106">
    <property type="entry name" value="QUINONE OXIDOREDUCTASE PIG3-RELATED"/>
    <property type="match status" value="1"/>
</dbReference>
<reference evidence="4" key="1">
    <citation type="journal article" date="2020" name="Stud. Mycol.">
        <title>101 Dothideomycetes genomes: a test case for predicting lifestyles and emergence of pathogens.</title>
        <authorList>
            <person name="Haridas S."/>
            <person name="Albert R."/>
            <person name="Binder M."/>
            <person name="Bloem J."/>
            <person name="Labutti K."/>
            <person name="Salamov A."/>
            <person name="Andreopoulos B."/>
            <person name="Baker S."/>
            <person name="Barry K."/>
            <person name="Bills G."/>
            <person name="Bluhm B."/>
            <person name="Cannon C."/>
            <person name="Castanera R."/>
            <person name="Culley D."/>
            <person name="Daum C."/>
            <person name="Ezra D."/>
            <person name="Gonzalez J."/>
            <person name="Henrissat B."/>
            <person name="Kuo A."/>
            <person name="Liang C."/>
            <person name="Lipzen A."/>
            <person name="Lutzoni F."/>
            <person name="Magnuson J."/>
            <person name="Mondo S."/>
            <person name="Nolan M."/>
            <person name="Ohm R."/>
            <person name="Pangilinan J."/>
            <person name="Park H.-J."/>
            <person name="Ramirez L."/>
            <person name="Alfaro M."/>
            <person name="Sun H."/>
            <person name="Tritt A."/>
            <person name="Yoshinaga Y."/>
            <person name="Zwiers L.-H."/>
            <person name="Turgeon B."/>
            <person name="Goodwin S."/>
            <person name="Spatafora J."/>
            <person name="Crous P."/>
            <person name="Grigoriev I."/>
        </authorList>
    </citation>
    <scope>NUCLEOTIDE SEQUENCE</scope>
    <source>
        <strain evidence="4">CBS 122368</strain>
    </source>
</reference>
<dbReference type="Gene3D" id="3.40.50.720">
    <property type="entry name" value="NAD(P)-binding Rossmann-like Domain"/>
    <property type="match status" value="1"/>
</dbReference>
<dbReference type="PANTHER" id="PTHR48106:SF18">
    <property type="entry name" value="QUINONE OXIDOREDUCTASE PIG3"/>
    <property type="match status" value="1"/>
</dbReference>
<dbReference type="AlphaFoldDB" id="A0A6A6I6E8"/>
<dbReference type="InterPro" id="IPR013154">
    <property type="entry name" value="ADH-like_N"/>
</dbReference>
<gene>
    <name evidence="4" type="ORF">BU26DRAFT_521461</name>
</gene>
<evidence type="ECO:0000256" key="2">
    <source>
        <dbReference type="ARBA" id="ARBA00023002"/>
    </source>
</evidence>
<name>A0A6A6I6E8_9PLEO</name>
<evidence type="ECO:0000259" key="3">
    <source>
        <dbReference type="SMART" id="SM00829"/>
    </source>
</evidence>
<keyword evidence="2" id="KW-0560">Oxidoreductase</keyword>
<evidence type="ECO:0000313" key="5">
    <source>
        <dbReference type="Proteomes" id="UP000800094"/>
    </source>
</evidence>
<keyword evidence="5" id="KW-1185">Reference proteome</keyword>
<dbReference type="EMBL" id="ML987199">
    <property type="protein sequence ID" value="KAF2245931.1"/>
    <property type="molecule type" value="Genomic_DNA"/>
</dbReference>
<dbReference type="InterPro" id="IPR020843">
    <property type="entry name" value="ER"/>
</dbReference>
<dbReference type="OrthoDB" id="203908at2759"/>
<dbReference type="SUPFAM" id="SSF51735">
    <property type="entry name" value="NAD(P)-binding Rossmann-fold domains"/>
    <property type="match status" value="1"/>
</dbReference>
<accession>A0A6A6I6E8</accession>
<dbReference type="SMART" id="SM00829">
    <property type="entry name" value="PKS_ER"/>
    <property type="match status" value="1"/>
</dbReference>
<dbReference type="InterPro" id="IPR011032">
    <property type="entry name" value="GroES-like_sf"/>
</dbReference>
<evidence type="ECO:0000313" key="4">
    <source>
        <dbReference type="EMBL" id="KAF2245931.1"/>
    </source>
</evidence>
<dbReference type="GO" id="GO:0016651">
    <property type="term" value="F:oxidoreductase activity, acting on NAD(P)H"/>
    <property type="evidence" value="ECO:0007669"/>
    <property type="project" value="TreeGrafter"/>
</dbReference>
<feature type="domain" description="Enoyl reductase (ER)" evidence="3">
    <location>
        <begin position="14"/>
        <end position="330"/>
    </location>
</feature>
<dbReference type="Pfam" id="PF00107">
    <property type="entry name" value="ADH_zinc_N"/>
    <property type="match status" value="1"/>
</dbReference>
<dbReference type="InterPro" id="IPR013149">
    <property type="entry name" value="ADH-like_C"/>
</dbReference>
<protein>
    <submittedName>
        <fullName evidence="4">GroES-like protein</fullName>
    </submittedName>
</protein>
<dbReference type="Gene3D" id="3.90.180.10">
    <property type="entry name" value="Medium-chain alcohol dehydrogenases, catalytic domain"/>
    <property type="match status" value="1"/>
</dbReference>
<dbReference type="SUPFAM" id="SSF50129">
    <property type="entry name" value="GroES-like"/>
    <property type="match status" value="1"/>
</dbReference>
<keyword evidence="1" id="KW-0521">NADP</keyword>
<dbReference type="RefSeq" id="XP_033680935.1">
    <property type="nucleotide sequence ID" value="XM_033829537.1"/>
</dbReference>
<dbReference type="GO" id="GO:0070402">
    <property type="term" value="F:NADPH binding"/>
    <property type="evidence" value="ECO:0007669"/>
    <property type="project" value="TreeGrafter"/>
</dbReference>
<sequence>MADQMQAIVIRSFGGPEVLINQRVPKPTPVTGEALIAVKAFGLNHAEMHMRKGEWDEWNPITGLECVGIVEACPGSEIPIGTKIAAVMGGMGRSRPGGYGEYVTVPVTNVIPLDTQLPWEQLAALPEVYCVAWSCLFTILDLKPGERLLIRGATSTLGQAALNLAVNAGTKVTATTRRGERFEWLKKMGAVNVLREERQLDLHITANSTENDPRFDKVLNLVGNSVLLESIRMTKTGGRMLQAGWLGGLAPVPDFNPMVQMESGVHFSLFHSKVLGTKDFPLSGIPFQDIVGRIERGEWDAKPTHVFGVQDIRDAHKMLDSHDAGGKIVVKRC</sequence>
<dbReference type="Pfam" id="PF08240">
    <property type="entry name" value="ADH_N"/>
    <property type="match status" value="1"/>
</dbReference>
<dbReference type="GeneID" id="54582867"/>
<organism evidence="4 5">
    <name type="scientific">Trematosphaeria pertusa</name>
    <dbReference type="NCBI Taxonomy" id="390896"/>
    <lineage>
        <taxon>Eukaryota</taxon>
        <taxon>Fungi</taxon>
        <taxon>Dikarya</taxon>
        <taxon>Ascomycota</taxon>
        <taxon>Pezizomycotina</taxon>
        <taxon>Dothideomycetes</taxon>
        <taxon>Pleosporomycetidae</taxon>
        <taxon>Pleosporales</taxon>
        <taxon>Massarineae</taxon>
        <taxon>Trematosphaeriaceae</taxon>
        <taxon>Trematosphaeria</taxon>
    </lineage>
</organism>
<dbReference type="Proteomes" id="UP000800094">
    <property type="component" value="Unassembled WGS sequence"/>
</dbReference>
<dbReference type="InterPro" id="IPR036291">
    <property type="entry name" value="NAD(P)-bd_dom_sf"/>
</dbReference>
<proteinExistence type="predicted"/>